<feature type="transmembrane region" description="Helical" evidence="1">
    <location>
        <begin position="269"/>
        <end position="291"/>
    </location>
</feature>
<feature type="transmembrane region" description="Helical" evidence="1">
    <location>
        <begin position="403"/>
        <end position="425"/>
    </location>
</feature>
<keyword evidence="1" id="KW-0812">Transmembrane</keyword>
<proteinExistence type="predicted"/>
<sequence>MGGTSSYHAPLQLYDATTGTLAEGFGEWGWSHDSFTLNWDQATPRLPQAVVDKGGKYAIRMDFSNKNYGGMSWAKPGKTPGVNSGEIHFWFSGPLNFTAKVVNAGLGDASPNCGNKLLTEICTPNANPTAPDTYTKCVLSLADCQEKYGDQTYNRFTLQSSINASYPIWVTDIAITEWTYPAKIMQYLHLIVTYLSFALSLAGTVFSVAYIIYLHMLSRRSTISGASTSTANRRNMMLHFMFAMILLMFSDVASIIFNTHSDGVSTTQAWLNVWGQAAIAAELCAFVVHLYNRIKMQRAFEPITWYPRYLQYILIFISVALPLGVAAYDMYVVVYPVVYNIQKPAWPKQREYALLIAAVWCIALDNCLTIASLLLLFRIRTNLARNSTAASDNSYAVRRSRTVVVTLVLTLILALFLASFCITHWNTHPYVFQITIRIYFWAFLHYLLTLRRIMSAYREIEGKGRLSSVRSNEIDFGRQGSQRGGYEDMDIR</sequence>
<keyword evidence="1" id="KW-1133">Transmembrane helix</keyword>
<keyword evidence="1" id="KW-0472">Membrane</keyword>
<feature type="transmembrane region" description="Helical" evidence="1">
    <location>
        <begin position="191"/>
        <end position="216"/>
    </location>
</feature>
<dbReference type="Gene3D" id="2.60.120.430">
    <property type="entry name" value="Galactose-binding lectin"/>
    <property type="match status" value="1"/>
</dbReference>
<dbReference type="AlphaFoldDB" id="A0AAD5X0Y6"/>
<feature type="transmembrane region" description="Helical" evidence="1">
    <location>
        <begin position="352"/>
        <end position="377"/>
    </location>
</feature>
<evidence type="ECO:0000313" key="3">
    <source>
        <dbReference type="Proteomes" id="UP001212841"/>
    </source>
</evidence>
<feature type="non-terminal residue" evidence="2">
    <location>
        <position position="492"/>
    </location>
</feature>
<organism evidence="2 3">
    <name type="scientific">Rhizophlyctis rosea</name>
    <dbReference type="NCBI Taxonomy" id="64517"/>
    <lineage>
        <taxon>Eukaryota</taxon>
        <taxon>Fungi</taxon>
        <taxon>Fungi incertae sedis</taxon>
        <taxon>Chytridiomycota</taxon>
        <taxon>Chytridiomycota incertae sedis</taxon>
        <taxon>Chytridiomycetes</taxon>
        <taxon>Rhizophlyctidales</taxon>
        <taxon>Rhizophlyctidaceae</taxon>
        <taxon>Rhizophlyctis</taxon>
    </lineage>
</organism>
<comment type="caution">
    <text evidence="2">The sequence shown here is derived from an EMBL/GenBank/DDBJ whole genome shotgun (WGS) entry which is preliminary data.</text>
</comment>
<feature type="transmembrane region" description="Helical" evidence="1">
    <location>
        <begin position="237"/>
        <end position="257"/>
    </location>
</feature>
<protein>
    <submittedName>
        <fullName evidence="2">Uncharacterized protein</fullName>
    </submittedName>
</protein>
<keyword evidence="3" id="KW-1185">Reference proteome</keyword>
<feature type="transmembrane region" description="Helical" evidence="1">
    <location>
        <begin position="431"/>
        <end position="448"/>
    </location>
</feature>
<feature type="transmembrane region" description="Helical" evidence="1">
    <location>
        <begin position="312"/>
        <end position="332"/>
    </location>
</feature>
<gene>
    <name evidence="2" type="ORF">HK097_002838</name>
</gene>
<evidence type="ECO:0000256" key="1">
    <source>
        <dbReference type="SAM" id="Phobius"/>
    </source>
</evidence>
<accession>A0AAD5X0Y6</accession>
<dbReference type="Proteomes" id="UP001212841">
    <property type="component" value="Unassembled WGS sequence"/>
</dbReference>
<evidence type="ECO:0000313" key="2">
    <source>
        <dbReference type="EMBL" id="KAJ3039413.1"/>
    </source>
</evidence>
<reference evidence="2" key="1">
    <citation type="submission" date="2020-05" db="EMBL/GenBank/DDBJ databases">
        <title>Phylogenomic resolution of chytrid fungi.</title>
        <authorList>
            <person name="Stajich J.E."/>
            <person name="Amses K."/>
            <person name="Simmons R."/>
            <person name="Seto K."/>
            <person name="Myers J."/>
            <person name="Bonds A."/>
            <person name="Quandt C.A."/>
            <person name="Barry K."/>
            <person name="Liu P."/>
            <person name="Grigoriev I."/>
            <person name="Longcore J.E."/>
            <person name="James T.Y."/>
        </authorList>
    </citation>
    <scope>NUCLEOTIDE SEQUENCE</scope>
    <source>
        <strain evidence="2">JEL0318</strain>
    </source>
</reference>
<dbReference type="EMBL" id="JADGJD010001639">
    <property type="protein sequence ID" value="KAJ3039413.1"/>
    <property type="molecule type" value="Genomic_DNA"/>
</dbReference>
<name>A0AAD5X0Y6_9FUNG</name>